<keyword evidence="3" id="KW-0805">Transcription regulation</keyword>
<dbReference type="Pfam" id="PF03861">
    <property type="entry name" value="ANTAR"/>
    <property type="match status" value="1"/>
</dbReference>
<keyword evidence="2" id="KW-0418">Kinase</keyword>
<feature type="domain" description="ANTAR" evidence="5">
    <location>
        <begin position="150"/>
        <end position="211"/>
    </location>
</feature>
<evidence type="ECO:0000256" key="1">
    <source>
        <dbReference type="ARBA" id="ARBA00022679"/>
    </source>
</evidence>
<dbReference type="InterPro" id="IPR036388">
    <property type="entry name" value="WH-like_DNA-bd_sf"/>
</dbReference>
<dbReference type="InterPro" id="IPR012074">
    <property type="entry name" value="GAF_ANTAR"/>
</dbReference>
<organism evidence="6 7">
    <name type="scientific">Rhodococcoides kyotonense</name>
    <dbReference type="NCBI Taxonomy" id="398843"/>
    <lineage>
        <taxon>Bacteria</taxon>
        <taxon>Bacillati</taxon>
        <taxon>Actinomycetota</taxon>
        <taxon>Actinomycetes</taxon>
        <taxon>Mycobacteriales</taxon>
        <taxon>Nocardiaceae</taxon>
        <taxon>Rhodococcoides</taxon>
    </lineage>
</organism>
<evidence type="ECO:0000313" key="7">
    <source>
        <dbReference type="Proteomes" id="UP000077519"/>
    </source>
</evidence>
<dbReference type="GO" id="GO:0016301">
    <property type="term" value="F:kinase activity"/>
    <property type="evidence" value="ECO:0007669"/>
    <property type="project" value="UniProtKB-KW"/>
</dbReference>
<dbReference type="Proteomes" id="UP000077519">
    <property type="component" value="Unassembled WGS sequence"/>
</dbReference>
<name>A0A177YL58_9NOCA</name>
<dbReference type="InterPro" id="IPR005561">
    <property type="entry name" value="ANTAR"/>
</dbReference>
<dbReference type="InterPro" id="IPR003018">
    <property type="entry name" value="GAF"/>
</dbReference>
<evidence type="ECO:0000259" key="5">
    <source>
        <dbReference type="PROSITE" id="PS50921"/>
    </source>
</evidence>
<dbReference type="SUPFAM" id="SSF55781">
    <property type="entry name" value="GAF domain-like"/>
    <property type="match status" value="1"/>
</dbReference>
<dbReference type="PIRSF" id="PIRSF036625">
    <property type="entry name" value="GAF_ANTAR"/>
    <property type="match status" value="1"/>
</dbReference>
<reference evidence="6 7" key="1">
    <citation type="submission" date="2016-03" db="EMBL/GenBank/DDBJ databases">
        <title>Genome sequence of Rhodococcus kyotonensis KB10.</title>
        <authorList>
            <person name="Jeong H."/>
            <person name="Hong C.E."/>
            <person name="Jo S.H."/>
            <person name="Park J.M."/>
        </authorList>
    </citation>
    <scope>NUCLEOTIDE SEQUENCE [LARGE SCALE GENOMIC DNA]</scope>
    <source>
        <strain evidence="6 7">KB10</strain>
    </source>
</reference>
<dbReference type="InterPro" id="IPR029016">
    <property type="entry name" value="GAF-like_dom_sf"/>
</dbReference>
<evidence type="ECO:0000256" key="3">
    <source>
        <dbReference type="ARBA" id="ARBA00023015"/>
    </source>
</evidence>
<dbReference type="SUPFAM" id="SSF52172">
    <property type="entry name" value="CheY-like"/>
    <property type="match status" value="1"/>
</dbReference>
<proteinExistence type="predicted"/>
<dbReference type="GO" id="GO:0003723">
    <property type="term" value="F:RNA binding"/>
    <property type="evidence" value="ECO:0007669"/>
    <property type="project" value="InterPro"/>
</dbReference>
<keyword evidence="4" id="KW-0804">Transcription</keyword>
<evidence type="ECO:0000313" key="6">
    <source>
        <dbReference type="EMBL" id="OAK56243.1"/>
    </source>
</evidence>
<dbReference type="Gene3D" id="1.10.10.10">
    <property type="entry name" value="Winged helix-like DNA-binding domain superfamily/Winged helix DNA-binding domain"/>
    <property type="match status" value="1"/>
</dbReference>
<comment type="caution">
    <text evidence="6">The sequence shown here is derived from an EMBL/GenBank/DDBJ whole genome shotgun (WGS) entry which is preliminary data.</text>
</comment>
<keyword evidence="1" id="KW-0808">Transferase</keyword>
<gene>
    <name evidence="6" type="ORF">A3K89_17370</name>
</gene>
<dbReference type="AlphaFoldDB" id="A0A177YL58"/>
<sequence>MAEFARELRTRRMSVTDTITDVLERSVKLLDDADCGCVTTLRRGVRSVVACTDPVAEELCRLQYESGEGPIDDELWHADTVVSADLETETRWPSFAAVAVDSGIWSLAAFRLYTGQGDLGALVLYSRTAHAFDSDAVIVGQAIAAHAAIAMLAAGEREQYETALASRDIIGQAKGMLMERYDLDAVAAFDLLIALSQSENIPLRAVAQSLVDAEHPINSVIDSPKP</sequence>
<dbReference type="PROSITE" id="PS50921">
    <property type="entry name" value="ANTAR"/>
    <property type="match status" value="1"/>
</dbReference>
<dbReference type="EMBL" id="LVHI01000005">
    <property type="protein sequence ID" value="OAK56243.1"/>
    <property type="molecule type" value="Genomic_DNA"/>
</dbReference>
<evidence type="ECO:0000256" key="4">
    <source>
        <dbReference type="ARBA" id="ARBA00023163"/>
    </source>
</evidence>
<dbReference type="Pfam" id="PF13185">
    <property type="entry name" value="GAF_2"/>
    <property type="match status" value="1"/>
</dbReference>
<dbReference type="Gene3D" id="3.30.450.40">
    <property type="match status" value="1"/>
</dbReference>
<accession>A0A177YL58</accession>
<dbReference type="SMART" id="SM01012">
    <property type="entry name" value="ANTAR"/>
    <property type="match status" value="1"/>
</dbReference>
<evidence type="ECO:0000256" key="2">
    <source>
        <dbReference type="ARBA" id="ARBA00022777"/>
    </source>
</evidence>
<dbReference type="InterPro" id="IPR011006">
    <property type="entry name" value="CheY-like_superfamily"/>
</dbReference>
<keyword evidence="7" id="KW-1185">Reference proteome</keyword>
<protein>
    <recommendedName>
        <fullName evidence="5">ANTAR domain-containing protein</fullName>
    </recommendedName>
</protein>